<dbReference type="PANTHER" id="PTHR47332">
    <property type="entry name" value="SET DOMAIN-CONTAINING PROTEIN 5"/>
    <property type="match status" value="1"/>
</dbReference>
<dbReference type="PANTHER" id="PTHR47332:SF6">
    <property type="entry name" value="SET DOMAIN-CONTAINING PROTEIN"/>
    <property type="match status" value="1"/>
</dbReference>
<evidence type="ECO:0000259" key="2">
    <source>
        <dbReference type="PROSITE" id="PS50280"/>
    </source>
</evidence>
<keyword evidence="4" id="KW-1185">Reference proteome</keyword>
<reference evidence="3 4" key="1">
    <citation type="journal article" date="2016" name="Genome Biol. Evol.">
        <title>Divergent and convergent evolution of fungal pathogenicity.</title>
        <authorList>
            <person name="Shang Y."/>
            <person name="Xiao G."/>
            <person name="Zheng P."/>
            <person name="Cen K."/>
            <person name="Zhan S."/>
            <person name="Wang C."/>
        </authorList>
    </citation>
    <scope>NUCLEOTIDE SEQUENCE [LARGE SCALE GENOMIC DNA]</scope>
    <source>
        <strain evidence="3 4">RCEF 264</strain>
    </source>
</reference>
<dbReference type="EMBL" id="AZHD01000021">
    <property type="protein sequence ID" value="OAA55029.1"/>
    <property type="molecule type" value="Genomic_DNA"/>
</dbReference>
<dbReference type="OrthoDB" id="265717at2759"/>
<proteinExistence type="predicted"/>
<dbReference type="Proteomes" id="UP000076874">
    <property type="component" value="Unassembled WGS sequence"/>
</dbReference>
<evidence type="ECO:0000313" key="3">
    <source>
        <dbReference type="EMBL" id="OAA55029.1"/>
    </source>
</evidence>
<organism evidence="3 4">
    <name type="scientific">Niveomyces insectorum RCEF 264</name>
    <dbReference type="NCBI Taxonomy" id="1081102"/>
    <lineage>
        <taxon>Eukaryota</taxon>
        <taxon>Fungi</taxon>
        <taxon>Dikarya</taxon>
        <taxon>Ascomycota</taxon>
        <taxon>Pezizomycotina</taxon>
        <taxon>Sordariomycetes</taxon>
        <taxon>Hypocreomycetidae</taxon>
        <taxon>Hypocreales</taxon>
        <taxon>Cordycipitaceae</taxon>
        <taxon>Niveomyces</taxon>
    </lineage>
</organism>
<comment type="caution">
    <text evidence="3">The sequence shown here is derived from an EMBL/GenBank/DDBJ whole genome shotgun (WGS) entry which is preliminary data.</text>
</comment>
<dbReference type="STRING" id="1081102.A0A167N253"/>
<name>A0A167N253_9HYPO</name>
<dbReference type="InterPro" id="IPR001214">
    <property type="entry name" value="SET_dom"/>
</dbReference>
<evidence type="ECO:0000313" key="4">
    <source>
        <dbReference type="Proteomes" id="UP000076874"/>
    </source>
</evidence>
<dbReference type="SUPFAM" id="SSF82199">
    <property type="entry name" value="SET domain"/>
    <property type="match status" value="1"/>
</dbReference>
<dbReference type="SMART" id="SM00317">
    <property type="entry name" value="SET"/>
    <property type="match status" value="1"/>
</dbReference>
<dbReference type="CDD" id="cd20071">
    <property type="entry name" value="SET_SMYD"/>
    <property type="match status" value="1"/>
</dbReference>
<accession>A0A167N253</accession>
<dbReference type="Gene3D" id="2.170.270.10">
    <property type="entry name" value="SET domain"/>
    <property type="match status" value="1"/>
</dbReference>
<dbReference type="PROSITE" id="PS50280">
    <property type="entry name" value="SET"/>
    <property type="match status" value="1"/>
</dbReference>
<protein>
    <submittedName>
        <fullName evidence="3">SET domain protein</fullName>
    </submittedName>
</protein>
<gene>
    <name evidence="3" type="ORF">SPI_08533</name>
</gene>
<feature type="region of interest" description="Disordered" evidence="1">
    <location>
        <begin position="460"/>
        <end position="479"/>
    </location>
</feature>
<dbReference type="Pfam" id="PF00856">
    <property type="entry name" value="SET"/>
    <property type="match status" value="1"/>
</dbReference>
<dbReference type="InterPro" id="IPR046341">
    <property type="entry name" value="SET_dom_sf"/>
</dbReference>
<feature type="domain" description="SET" evidence="2">
    <location>
        <begin position="159"/>
        <end position="313"/>
    </location>
</feature>
<sequence length="479" mass="53588">MKPTFPVQHRGLTAWAVAAVVVLAPLLVAGRGSISHELLQDICQKPLLGLELEVCSREAKASTAKLSEPIASAFDGSADDDNDFWTYTTPCYRNGTDGPEICVYSHTAFAGGHGISILTTAERAAFFAQKPAFREPDTLRNVNRDIVTETEQGRPDHLPPLLYRVEAMPGKGYGVVATKYLNRGDLIMSVTASVVVDYALYDAAPERDVNRLQAAAVDYLPDLHRARFLNLSTHSATETYDERVTKILATNAFDIDGDDDGEYGLFVVFPEVSRLNHDCRPNADYHYDYDTLTQHVHAVRPIAAGEEITVSYMDLIKPRQQRVDKLQSTWGFQCGCSLCSQGPALIEASDARIAQINELRSEFQDYSTASRATPQMAELFVSLYQQERMDAVIYEAYSYAAIEWNGVGDAWMATKYARLAVDYGLASVGPRDVDVDEMQQLARDPWAHWSWQLRTSRRMQWGPKTPTKTKTRRQDRNKI</sequence>
<evidence type="ECO:0000256" key="1">
    <source>
        <dbReference type="SAM" id="MobiDB-lite"/>
    </source>
</evidence>
<dbReference type="InterPro" id="IPR053185">
    <property type="entry name" value="SET_domain_protein"/>
</dbReference>
<dbReference type="AlphaFoldDB" id="A0A167N253"/>